<dbReference type="PANTHER" id="PTHR30627:SF25">
    <property type="entry name" value="PENICILLIN-BINDING PROTEIN 3"/>
    <property type="match status" value="1"/>
</dbReference>
<feature type="domain" description="NTF2-like N-terminal transpeptidase" evidence="7">
    <location>
        <begin position="32"/>
        <end position="147"/>
    </location>
</feature>
<evidence type="ECO:0000259" key="7">
    <source>
        <dbReference type="Pfam" id="PF05223"/>
    </source>
</evidence>
<evidence type="ECO:0000256" key="2">
    <source>
        <dbReference type="ARBA" id="ARBA00007171"/>
    </source>
</evidence>
<dbReference type="Proteomes" id="UP000019243">
    <property type="component" value="Unassembled WGS sequence"/>
</dbReference>
<dbReference type="InterPro" id="IPR007887">
    <property type="entry name" value="MecA_N"/>
</dbReference>
<dbReference type="STRING" id="1265861.BCAMP_07735"/>
<dbReference type="Pfam" id="PF05223">
    <property type="entry name" value="MecA_N"/>
    <property type="match status" value="1"/>
</dbReference>
<keyword evidence="4" id="KW-0812">Transmembrane</keyword>
<comment type="subcellular location">
    <subcellularLocation>
        <location evidence="1">Membrane</location>
    </subcellularLocation>
</comment>
<dbReference type="InterPro" id="IPR036138">
    <property type="entry name" value="PBP_dimer_sf"/>
</dbReference>
<dbReference type="GO" id="GO:0046677">
    <property type="term" value="P:response to antibiotic"/>
    <property type="evidence" value="ECO:0007669"/>
    <property type="project" value="InterPro"/>
</dbReference>
<evidence type="ECO:0000259" key="6">
    <source>
        <dbReference type="Pfam" id="PF03717"/>
    </source>
</evidence>
<dbReference type="PANTHER" id="PTHR30627">
    <property type="entry name" value="PEPTIDOGLYCAN D,D-TRANSPEPTIDASE"/>
    <property type="match status" value="1"/>
</dbReference>
<evidence type="ECO:0000313" key="9">
    <source>
        <dbReference type="Proteomes" id="UP000019243"/>
    </source>
</evidence>
<dbReference type="Pfam" id="PF00905">
    <property type="entry name" value="Transpeptidase"/>
    <property type="match status" value="1"/>
</dbReference>
<dbReference type="RefSeq" id="WP_051456946.1">
    <property type="nucleotide sequence ID" value="NZ_AODH01000029.1"/>
</dbReference>
<dbReference type="SUPFAM" id="SSF56601">
    <property type="entry name" value="beta-lactamase/transpeptidase-like"/>
    <property type="match status" value="1"/>
</dbReference>
<dbReference type="AlphaFoldDB" id="W7CIT2"/>
<dbReference type="GO" id="GO:0005886">
    <property type="term" value="C:plasma membrane"/>
    <property type="evidence" value="ECO:0007669"/>
    <property type="project" value="TreeGrafter"/>
</dbReference>
<dbReference type="InterPro" id="IPR050515">
    <property type="entry name" value="Beta-lactam/transpept"/>
</dbReference>
<evidence type="ECO:0000256" key="3">
    <source>
        <dbReference type="ARBA" id="ARBA00023136"/>
    </source>
</evidence>
<feature type="transmembrane region" description="Helical" evidence="4">
    <location>
        <begin position="6"/>
        <end position="24"/>
    </location>
</feature>
<keyword evidence="9" id="KW-1185">Reference proteome</keyword>
<reference evidence="8 9" key="1">
    <citation type="submission" date="2012-12" db="EMBL/GenBank/DDBJ databases">
        <title>Novel taxa of Listeriaceae from agricultural environments in the United States.</title>
        <authorList>
            <person name="den Bakker H.C."/>
            <person name="Allred A."/>
            <person name="Warchocki S."/>
            <person name="Wright E.M."/>
            <person name="Burrell A."/>
            <person name="Nightingale K.K."/>
            <person name="Kephart D."/>
            <person name="Wiedmann M."/>
        </authorList>
    </citation>
    <scope>NUCLEOTIDE SEQUENCE [LARGE SCALE GENOMIC DNA]</scope>
    <source>
        <strain evidence="8 9">FSL F6-1037</strain>
    </source>
</reference>
<name>W7CIT2_9LIST</name>
<protein>
    <submittedName>
        <fullName evidence="8">Penicillin-binding family protein</fullName>
    </submittedName>
</protein>
<evidence type="ECO:0000259" key="5">
    <source>
        <dbReference type="Pfam" id="PF00905"/>
    </source>
</evidence>
<dbReference type="PATRIC" id="fig|1265861.3.peg.1518"/>
<comment type="similarity">
    <text evidence="2">Belongs to the transpeptidase family.</text>
</comment>
<dbReference type="SUPFAM" id="SSF56519">
    <property type="entry name" value="Penicillin binding protein dimerisation domain"/>
    <property type="match status" value="1"/>
</dbReference>
<feature type="domain" description="Penicillin-binding protein dimerisation" evidence="6">
    <location>
        <begin position="156"/>
        <end position="316"/>
    </location>
</feature>
<dbReference type="InterPro" id="IPR032710">
    <property type="entry name" value="NTF2-like_dom_sf"/>
</dbReference>
<organism evidence="8 9">
    <name type="scientific">Brochothrix campestris FSL F6-1037</name>
    <dbReference type="NCBI Taxonomy" id="1265861"/>
    <lineage>
        <taxon>Bacteria</taxon>
        <taxon>Bacillati</taxon>
        <taxon>Bacillota</taxon>
        <taxon>Bacilli</taxon>
        <taxon>Bacillales</taxon>
        <taxon>Listeriaceae</taxon>
        <taxon>Brochothrix</taxon>
    </lineage>
</organism>
<dbReference type="InterPro" id="IPR005311">
    <property type="entry name" value="PBP_dimer"/>
</dbReference>
<dbReference type="Gene3D" id="3.10.450.100">
    <property type="entry name" value="NTF2-like, domain 1"/>
    <property type="match status" value="1"/>
</dbReference>
<dbReference type="InterPro" id="IPR001460">
    <property type="entry name" value="PCN-bd_Tpept"/>
</dbReference>
<dbReference type="GO" id="GO:0071555">
    <property type="term" value="P:cell wall organization"/>
    <property type="evidence" value="ECO:0007669"/>
    <property type="project" value="TreeGrafter"/>
</dbReference>
<dbReference type="Pfam" id="PF03717">
    <property type="entry name" value="PBP_dimer"/>
    <property type="match status" value="1"/>
</dbReference>
<dbReference type="Gene3D" id="3.90.1310.10">
    <property type="entry name" value="Penicillin-binding protein 2a (Domain 2)"/>
    <property type="match status" value="1"/>
</dbReference>
<evidence type="ECO:0000256" key="1">
    <source>
        <dbReference type="ARBA" id="ARBA00004370"/>
    </source>
</evidence>
<keyword evidence="4" id="KW-1133">Transmembrane helix</keyword>
<comment type="caution">
    <text evidence="8">The sequence shown here is derived from an EMBL/GenBank/DDBJ whole genome shotgun (WGS) entry which is preliminary data.</text>
</comment>
<feature type="domain" description="Penicillin-binding protein transpeptidase" evidence="5">
    <location>
        <begin position="352"/>
        <end position="660"/>
    </location>
</feature>
<dbReference type="Gene3D" id="3.30.1390.30">
    <property type="entry name" value="Penicillin-binding protein 2a, domain 3"/>
    <property type="match status" value="1"/>
</dbReference>
<dbReference type="InterPro" id="IPR012338">
    <property type="entry name" value="Beta-lactam/transpept-like"/>
</dbReference>
<dbReference type="GO" id="GO:0071972">
    <property type="term" value="F:peptidoglycan L,D-transpeptidase activity"/>
    <property type="evidence" value="ECO:0007669"/>
    <property type="project" value="TreeGrafter"/>
</dbReference>
<evidence type="ECO:0000256" key="4">
    <source>
        <dbReference type="SAM" id="Phobius"/>
    </source>
</evidence>
<evidence type="ECO:0000313" key="8">
    <source>
        <dbReference type="EMBL" id="EUJ39269.1"/>
    </source>
</evidence>
<accession>W7CIT2</accession>
<gene>
    <name evidence="8" type="ORF">BCAMP_07735</name>
</gene>
<dbReference type="SUPFAM" id="SSF54427">
    <property type="entry name" value="NTF2-like"/>
    <property type="match status" value="1"/>
</dbReference>
<keyword evidence="3 4" id="KW-0472">Membrane</keyword>
<dbReference type="Gene3D" id="3.40.710.10">
    <property type="entry name" value="DD-peptidase/beta-lactamase superfamily"/>
    <property type="match status" value="1"/>
</dbReference>
<sequence>MKSKKLIIVGAIVVVAIVVLVVMLSNRTSKEEKVATAFIEAIESQDYDKLAPLISVKKTNDEKNSKAVVARYKNVFSSIETTKTQVSAIKMIQNKATDTYEFSYTARFKTFLGWTNKMKYKGTVVKTDGEAKVVWEPSLIIPFMSPGDKIAVSEDEAVRGAITDVAGNNLAYNKRQKQAGLYPKQLTEGKGKEANLTAIAALFKLEKKTLEQELAQEWVNDESFIPLKIVPLSFKVPDDINGVTMNEVTARFYPYGAAAAHLIGYVGEVSAADIDKEPSYKAGDLIGKAGLEATYNTRLKGKNGGTITVTNDVTGKADEIQSQKAVAGENIQLTIDGELQKQAYAQLKETVGSYTALDPKTGGLTALVSSPSYDPNEMTAGISTAAYQKLAANKNLPFLARYTARFAPGSTFKTITAAIGLDAKVIDPTQAQAISGLKWQQDKSWGDYFVTRVSDVPQVNMTAALVYSDNIYFAQEALTIGQKRFEAGLEKLPFDESLKLPLEMDKAQLSNKGIDTDILLADTAYGQGELLMTPIDQVTMYSAFANDGAIVYPHLEVKDKRKDKAVFTKSAANTVTKALYETVNRTAGTAHGLQTTGQEIAAKTGTAEIKDKQDTKGDENSFVLAFDTTTASYVSVTMVEKSNKNLKNKKNSRANQTNFRELLSKISKQKTTPFMVSSSACD</sequence>
<dbReference type="EMBL" id="AODH01000029">
    <property type="protein sequence ID" value="EUJ39269.1"/>
    <property type="molecule type" value="Genomic_DNA"/>
</dbReference>
<proteinExistence type="inferred from homology"/>
<dbReference type="GO" id="GO:0008658">
    <property type="term" value="F:penicillin binding"/>
    <property type="evidence" value="ECO:0007669"/>
    <property type="project" value="InterPro"/>
</dbReference>